<proteinExistence type="predicted"/>
<name>A0ABT5DZY3_9BACT</name>
<feature type="compositionally biased region" description="Acidic residues" evidence="1">
    <location>
        <begin position="193"/>
        <end position="204"/>
    </location>
</feature>
<comment type="caution">
    <text evidence="2">The sequence shown here is derived from an EMBL/GenBank/DDBJ whole genome shotgun (WGS) entry which is preliminary data.</text>
</comment>
<accession>A0ABT5DZY3</accession>
<feature type="compositionally biased region" description="Basic and acidic residues" evidence="1">
    <location>
        <begin position="205"/>
        <end position="216"/>
    </location>
</feature>
<gene>
    <name evidence="2" type="ORF">POL25_19940</name>
</gene>
<dbReference type="EMBL" id="JAQNDL010000002">
    <property type="protein sequence ID" value="MDC0719185.1"/>
    <property type="molecule type" value="Genomic_DNA"/>
</dbReference>
<reference evidence="2 3" key="1">
    <citation type="submission" date="2022-11" db="EMBL/GenBank/DDBJ databases">
        <title>Minimal conservation of predation-associated metabolite biosynthetic gene clusters underscores biosynthetic potential of Myxococcota including descriptions for ten novel species: Archangium lansinium sp. nov., Myxococcus landrumus sp. nov., Nannocystis bai.</title>
        <authorList>
            <person name="Ahearne A."/>
            <person name="Stevens C."/>
            <person name="Dowd S."/>
        </authorList>
    </citation>
    <scope>NUCLEOTIDE SEQUENCE [LARGE SCALE GENOMIC DNA]</scope>
    <source>
        <strain evidence="2 3">BB15-2</strain>
    </source>
</reference>
<feature type="region of interest" description="Disordered" evidence="1">
    <location>
        <begin position="304"/>
        <end position="324"/>
    </location>
</feature>
<evidence type="ECO:0000256" key="1">
    <source>
        <dbReference type="SAM" id="MobiDB-lite"/>
    </source>
</evidence>
<dbReference type="Proteomes" id="UP001221686">
    <property type="component" value="Unassembled WGS sequence"/>
</dbReference>
<evidence type="ECO:0000313" key="3">
    <source>
        <dbReference type="Proteomes" id="UP001221686"/>
    </source>
</evidence>
<feature type="compositionally biased region" description="Basic and acidic residues" evidence="1">
    <location>
        <begin position="310"/>
        <end position="322"/>
    </location>
</feature>
<organism evidence="2 3">
    <name type="scientific">Nannocystis bainbridge</name>
    <dbReference type="NCBI Taxonomy" id="2995303"/>
    <lineage>
        <taxon>Bacteria</taxon>
        <taxon>Pseudomonadati</taxon>
        <taxon>Myxococcota</taxon>
        <taxon>Polyangia</taxon>
        <taxon>Nannocystales</taxon>
        <taxon>Nannocystaceae</taxon>
        <taxon>Nannocystis</taxon>
    </lineage>
</organism>
<evidence type="ECO:0000313" key="2">
    <source>
        <dbReference type="EMBL" id="MDC0719185.1"/>
    </source>
</evidence>
<feature type="region of interest" description="Disordered" evidence="1">
    <location>
        <begin position="191"/>
        <end position="226"/>
    </location>
</feature>
<keyword evidence="3" id="KW-1185">Reference proteome</keyword>
<dbReference type="RefSeq" id="WP_272087696.1">
    <property type="nucleotide sequence ID" value="NZ_JAQNDL010000002.1"/>
</dbReference>
<protein>
    <submittedName>
        <fullName evidence="2">Uncharacterized protein</fullName>
    </submittedName>
</protein>
<sequence length="1780" mass="194538">MTRWVDTIDKREVPRQTAGRLTWSDLDDLRTPGRALSEDLVAYAVEDFLGVKQDRVTWVRPILPVPDGALDVDDHAAPRLTCRVLCHGHYSLLVLDRHTGELLHLDTANRNHNNAQAEALVGGGGRITHAAWVPKQQSGSNNCGPMVALMLAAIAGTDGAPANVRRAITGGVSNDAAERLRRALLDHFKPMFVEDDEDDDGALEDEARGEAPRESSGEPPPVLLDEAPGEIVDDVAEEDEPGEPPPVLLDDAPDEIVDDVAEEDEPGEPVAEEIDVVVARAPWLPPAIDYAGFVDLRPVPPVPESSNVHDVPRSEHAAEVRSTHARSRLQLEALYLEDADGQRSRAYRYPADVDHAAPAEDQRFAFRVDDPAPQSIRWRIRHAKPLRRGVLELFVAGRAEPVWSRALSAEELRTSPGGERSDGSTVEGGLAWTGSFAGGAPADGRVRAGESPYKLKLTIFSKTGAVVAKRQAWTYFDVPYQHKYALLSYVPSTEFGCFGVRFDPARARLDVFIDAMFAFLPVTPVEAAWDPGRKAEIVANYPRRIHADWSGHYDLSCDGVRAAPVIVLSGRHVQDLPAMEGTDNPLSVEPALVRRMDRDSLHFFAWFRDGIGRSGLMLHPLSASVNLFAPSAFDEDQASMMLSSPTIREDLQRAQRSVLEALREDAGFAATGARIEVLDEGRPDARPRIVLPFASRVEELDPATHRVALDRLVTVLNAIRGELNTDVPVFVTGCMKRSERSKLLRRQHHDRERAAHVSAYLRREGGLAAPAYPEGATARQMVAGRGYVVQAKDGQIREQGGVEIEIGYTDDAEYSQVMVGRTAYCALVHEFGHMLGIPDEYMTYEFDTSTCSIASSQPRLREMCLDKGIAAPEFPREGANLFHAALMSAGVRFYERYYLTIAEAVEKATTLAMGAPRRWDIGANETVAEATDEAFHQRYDHFGLIEALHRARRAVQRHEVAPVRLLASIRRKILRTVAGARIAYLRVVSRDTLAPVHRVGPVRVLIGVGVFDGDEVLHASIHARQWPLTCTIALPLGTQVVEGVHLPATGDGRVPVTLRSRWAFEGTGVFTCSTLRVRFFATADGDAPLDVFAGHTLRGRDLGSAEGVVLYMEGEPQGAELGLQLRSDTHLLSPDVARVELGSTRAALDVYAPVHEPPAVPQPLSAADRLAPGAVVLLDHEDARRPRTLVTVHRPHGATRRLRLRLRGGKVDLFAAERATPGEAKLGAERRRGDDVAWEYVIPDERFDARGRASFWLAGAAVSGAARDASVELRWEGKQLELASARLTVVDVTLTATVPATRARTERTVSLRPVTVGANQLLIARDGERRRATTDDQVFDAARMGASRLAKIRATHPYATTDFDKNPPLVLIRGSLGDSQVRVDLAIAPAELAPAVAWDIARAADDTIDEAPPVLNPGGLRCTFGDGATGSFHVRALLGGRPLAVLNLVMVAATLQPDGDGEDERSRAGVEIARPHEIDGDSIDNAMAREFGQPQIVRIKSGDFGAQPCVRLRGKVRLISGGPRGRRGLDQVAAGWVQNLTHVLVRSRYEGGRQIELGHVHNKEGASILRPFMPGADAGDSYFVGADVAIALEQDVGVDTPILDTGLMGQGGADSVLGNSKFEEVWNAHGLELRVEALDAPATEFFVHYPGQPEALLTRIRYEHDFRAYLCVWTNCIGAAASNKTEFRAASYAADRCVAVLRRVDWSLKGRWRVRWEGLVEGEIAGPGWATKIRIEPLAPEDELRAVLDATIDEARPARDAGVELYYPTELQVFAWQGSE</sequence>